<proteinExistence type="predicted"/>
<dbReference type="RefSeq" id="WP_169227598.1">
    <property type="nucleotide sequence ID" value="NZ_JABBGC010000003.1"/>
</dbReference>
<keyword evidence="2" id="KW-0808">Transferase</keyword>
<reference evidence="2 3" key="1">
    <citation type="submission" date="2020-04" db="EMBL/GenBank/DDBJ databases">
        <title>Chitinophaga sp. G-6-1-13 sp. nov., isolated from soil.</title>
        <authorList>
            <person name="Dahal R.H."/>
            <person name="Chaudhary D.K."/>
        </authorList>
    </citation>
    <scope>NUCLEOTIDE SEQUENCE [LARGE SCALE GENOMIC DNA]</scope>
    <source>
        <strain evidence="2 3">G-6-1-13</strain>
    </source>
</reference>
<dbReference type="PANTHER" id="PTHR36836">
    <property type="entry name" value="COLANIC ACID BIOSYNTHESIS PROTEIN WCAK"/>
    <property type="match status" value="1"/>
</dbReference>
<feature type="domain" description="Polysaccharide pyruvyl transferase" evidence="1">
    <location>
        <begin position="14"/>
        <end position="318"/>
    </location>
</feature>
<sequence>MRKALIINEGFSNNLGDQAIRESMTQLLQDSGFSTDFAYFTNPGMQQLPAYGYLEAGIGAMAPASLSFARRVKLKLSGIYWIAQHYRHISNILKRQDYDLVVIGGGQLIESSGKDYPSRFAIAMYWWTKLAKKLTKAKICLIGVGIGTTFNPKETSFFSKALALADVIWVRDTFSQTTARVKFERVAVLTPDVAFYHGNNRVETNNGNRRALVGITSYNEVFAKYNEPGKTRLDYYHEWYSVVRKYTQQGLPVVLFYTTITDAAESIAFRDYLRQHHQLEVPVAKLHTVSDLQELYQSASDVYSGRMHALILAMKYRCNVDAYLISQKLKSFHEEYILSGNQCREYSIKIRETFNRCILHQDHENSVAYEHKTTHQI</sequence>
<dbReference type="PANTHER" id="PTHR36836:SF1">
    <property type="entry name" value="COLANIC ACID BIOSYNTHESIS PROTEIN WCAK"/>
    <property type="match status" value="1"/>
</dbReference>
<gene>
    <name evidence="2" type="ORF">HHL17_25110</name>
</gene>
<organism evidence="2 3">
    <name type="scientific">Chitinophaga fulva</name>
    <dbReference type="NCBI Taxonomy" id="2728842"/>
    <lineage>
        <taxon>Bacteria</taxon>
        <taxon>Pseudomonadati</taxon>
        <taxon>Bacteroidota</taxon>
        <taxon>Chitinophagia</taxon>
        <taxon>Chitinophagales</taxon>
        <taxon>Chitinophagaceae</taxon>
        <taxon>Chitinophaga</taxon>
    </lineage>
</organism>
<dbReference type="InterPro" id="IPR007345">
    <property type="entry name" value="Polysacch_pyruvyl_Trfase"/>
</dbReference>
<dbReference type="AlphaFoldDB" id="A0A848GV31"/>
<dbReference type="Pfam" id="PF04230">
    <property type="entry name" value="PS_pyruv_trans"/>
    <property type="match status" value="1"/>
</dbReference>
<evidence type="ECO:0000313" key="3">
    <source>
        <dbReference type="Proteomes" id="UP000583266"/>
    </source>
</evidence>
<keyword evidence="3" id="KW-1185">Reference proteome</keyword>
<evidence type="ECO:0000259" key="1">
    <source>
        <dbReference type="Pfam" id="PF04230"/>
    </source>
</evidence>
<dbReference type="EMBL" id="JABBGC010000003">
    <property type="protein sequence ID" value="NML40500.1"/>
    <property type="molecule type" value="Genomic_DNA"/>
</dbReference>
<dbReference type="GO" id="GO:0016740">
    <property type="term" value="F:transferase activity"/>
    <property type="evidence" value="ECO:0007669"/>
    <property type="project" value="UniProtKB-KW"/>
</dbReference>
<dbReference type="Proteomes" id="UP000583266">
    <property type="component" value="Unassembled WGS sequence"/>
</dbReference>
<name>A0A848GV31_9BACT</name>
<protein>
    <submittedName>
        <fullName evidence="2">Polysaccharide pyruvyl transferase family protein</fullName>
    </submittedName>
</protein>
<accession>A0A848GV31</accession>
<evidence type="ECO:0000313" key="2">
    <source>
        <dbReference type="EMBL" id="NML40500.1"/>
    </source>
</evidence>
<comment type="caution">
    <text evidence="2">The sequence shown here is derived from an EMBL/GenBank/DDBJ whole genome shotgun (WGS) entry which is preliminary data.</text>
</comment>